<dbReference type="FunFam" id="2.60.34.20:FF:000001">
    <property type="entry name" value="protein AAR2 homolog"/>
    <property type="match status" value="1"/>
</dbReference>
<proteinExistence type="evidence at transcript level"/>
<evidence type="ECO:0000256" key="9">
    <source>
        <dbReference type="SAM" id="MobiDB-lite"/>
    </source>
</evidence>
<dbReference type="AlphaFoldDB" id="A0A6F9D620"/>
<dbReference type="InterPro" id="IPR033647">
    <property type="entry name" value="Aar2_N"/>
</dbReference>
<evidence type="ECO:0000256" key="1">
    <source>
        <dbReference type="ARBA" id="ARBA00003708"/>
    </source>
</evidence>
<dbReference type="InterPro" id="IPR038514">
    <property type="entry name" value="AAR2_C_sf"/>
</dbReference>
<reference evidence="12" key="1">
    <citation type="submission" date="2020-04" db="EMBL/GenBank/DDBJ databases">
        <authorList>
            <person name="Neveu A P."/>
        </authorList>
    </citation>
    <scope>NUCLEOTIDE SEQUENCE</scope>
    <source>
        <tissue evidence="12">Whole embryo</tissue>
    </source>
</reference>
<evidence type="ECO:0000259" key="10">
    <source>
        <dbReference type="Pfam" id="PF05282"/>
    </source>
</evidence>
<dbReference type="GO" id="GO:0000244">
    <property type="term" value="P:spliceosomal tri-snRNP complex assembly"/>
    <property type="evidence" value="ECO:0007669"/>
    <property type="project" value="TreeGrafter"/>
</dbReference>
<dbReference type="Pfam" id="PF20981">
    <property type="entry name" value="AAR2_1st"/>
    <property type="match status" value="1"/>
</dbReference>
<evidence type="ECO:0000256" key="2">
    <source>
        <dbReference type="ARBA" id="ARBA00006281"/>
    </source>
</evidence>
<feature type="region of interest" description="Disordered" evidence="9">
    <location>
        <begin position="158"/>
        <end position="177"/>
    </location>
</feature>
<evidence type="ECO:0000256" key="5">
    <source>
        <dbReference type="ARBA" id="ARBA00022728"/>
    </source>
</evidence>
<name>A0A6F9D620_9ASCI</name>
<evidence type="ECO:0000256" key="7">
    <source>
        <dbReference type="ARBA" id="ARBA00030625"/>
    </source>
</evidence>
<evidence type="ECO:0000256" key="6">
    <source>
        <dbReference type="ARBA" id="ARBA00023187"/>
    </source>
</evidence>
<feature type="domain" description="AAR2 N-terminal" evidence="11">
    <location>
        <begin position="13"/>
        <end position="144"/>
    </location>
</feature>
<evidence type="ECO:0000256" key="8">
    <source>
        <dbReference type="ARBA" id="ARBA00047009"/>
    </source>
</evidence>
<keyword evidence="6" id="KW-0508">mRNA splicing</keyword>
<dbReference type="PANTHER" id="PTHR12689:SF4">
    <property type="entry name" value="PROTEIN AAR2 HOMOLOG"/>
    <property type="match status" value="1"/>
</dbReference>
<evidence type="ECO:0000313" key="12">
    <source>
        <dbReference type="EMBL" id="CAB3219600.1"/>
    </source>
</evidence>
<organism evidence="12">
    <name type="scientific">Phallusia mammillata</name>
    <dbReference type="NCBI Taxonomy" id="59560"/>
    <lineage>
        <taxon>Eukaryota</taxon>
        <taxon>Metazoa</taxon>
        <taxon>Chordata</taxon>
        <taxon>Tunicata</taxon>
        <taxon>Ascidiacea</taxon>
        <taxon>Phlebobranchia</taxon>
        <taxon>Ascidiidae</taxon>
        <taxon>Phallusia</taxon>
    </lineage>
</organism>
<keyword evidence="4" id="KW-0507">mRNA processing</keyword>
<dbReference type="Pfam" id="PF05282">
    <property type="entry name" value="AAR2"/>
    <property type="match status" value="1"/>
</dbReference>
<dbReference type="InterPro" id="IPR038516">
    <property type="entry name" value="AAR2_N_sf"/>
</dbReference>
<feature type="domain" description="AAR2 C-terminal" evidence="10">
    <location>
        <begin position="191"/>
        <end position="345"/>
    </location>
</feature>
<evidence type="ECO:0000256" key="4">
    <source>
        <dbReference type="ARBA" id="ARBA00022664"/>
    </source>
</evidence>
<sequence>MNQDTARTLFEHGAFLILQDVPEGTDFGIDWNSWVTGPKFEGVKMIPPGVHFVFYNTVSKYGGQPAPRTGFFHNFKSKEIMVKRWSPQTEELLDQHCIEDELTAIRGKLQDLDKHLAAYPYDTLKKWVSMTNELTADVTEKLQPDDRKIRSVLELLPHESTPDDMDTGRTRPTDKDGLPCLNVNPTTVIHFSPIPEQWYPPGAKPSEMTQHSMDSSYVLSTLLARYEKPENILGELQFTFVCFILGQVFDAFEQWKKLVRVICFCECDLNNHIDLFKSFVTVLYHQINEIPVDFFVDIVSSNNFLVSTLSRMFNNIEASCFDEELQAKATKFRKYLTKKYKWKFNAEPEDWAPVVVEL</sequence>
<keyword evidence="5" id="KW-0747">Spliceosome</keyword>
<protein>
    <recommendedName>
        <fullName evidence="3">Protein AAR2 homolog</fullName>
    </recommendedName>
    <alternativeName>
        <fullName evidence="7">AAR2 splicing factor homolog</fullName>
    </alternativeName>
</protein>
<dbReference type="PANTHER" id="PTHR12689">
    <property type="entry name" value="A1 CISTRON SPLICING FACTOR AAR2-RELATED"/>
    <property type="match status" value="1"/>
</dbReference>
<dbReference type="InterPro" id="IPR033648">
    <property type="entry name" value="AAR2_C"/>
</dbReference>
<dbReference type="CDD" id="cd13777">
    <property type="entry name" value="Aar2_N"/>
    <property type="match status" value="1"/>
</dbReference>
<dbReference type="CDD" id="cd13778">
    <property type="entry name" value="Aar2_C"/>
    <property type="match status" value="1"/>
</dbReference>
<dbReference type="GO" id="GO:0005681">
    <property type="term" value="C:spliceosomal complex"/>
    <property type="evidence" value="ECO:0007669"/>
    <property type="project" value="UniProtKB-KW"/>
</dbReference>
<dbReference type="FunFam" id="1.25.40.550:FF:000001">
    <property type="entry name" value="AAR2 splicing factor homolog"/>
    <property type="match status" value="1"/>
</dbReference>
<evidence type="ECO:0000259" key="11">
    <source>
        <dbReference type="Pfam" id="PF20981"/>
    </source>
</evidence>
<comment type="similarity">
    <text evidence="2">Belongs to the AAR2 family.</text>
</comment>
<dbReference type="InterPro" id="IPR007946">
    <property type="entry name" value="AAR2"/>
</dbReference>
<dbReference type="Gene3D" id="2.60.34.20">
    <property type="match status" value="1"/>
</dbReference>
<accession>A0A6F9D620</accession>
<comment type="subunit">
    <text evidence="8">Interacts with PRPF8 (via RNase H homology domain). Component of a U5 snRNP complex that contains PRPF8.</text>
</comment>
<evidence type="ECO:0000256" key="3">
    <source>
        <dbReference type="ARBA" id="ARBA00016372"/>
    </source>
</evidence>
<dbReference type="EMBL" id="LR782567">
    <property type="protein sequence ID" value="CAB3219600.1"/>
    <property type="molecule type" value="mRNA"/>
</dbReference>
<comment type="function">
    <text evidence="1">Component of the U5 snRNP complex that is required for spliceosome assembly and for pre-mRNA splicing.</text>
</comment>
<gene>
    <name evidence="12" type="primary">Aar2</name>
</gene>
<dbReference type="Gene3D" id="1.25.40.550">
    <property type="entry name" value="Aar2, C-terminal domain-like"/>
    <property type="match status" value="1"/>
</dbReference>